<organism evidence="9 10">
    <name type="scientific">Crenichthys baileyi</name>
    <name type="common">White River springfish</name>
    <dbReference type="NCBI Taxonomy" id="28760"/>
    <lineage>
        <taxon>Eukaryota</taxon>
        <taxon>Metazoa</taxon>
        <taxon>Chordata</taxon>
        <taxon>Craniata</taxon>
        <taxon>Vertebrata</taxon>
        <taxon>Euteleostomi</taxon>
        <taxon>Actinopterygii</taxon>
        <taxon>Neopterygii</taxon>
        <taxon>Teleostei</taxon>
        <taxon>Neoteleostei</taxon>
        <taxon>Acanthomorphata</taxon>
        <taxon>Ovalentaria</taxon>
        <taxon>Atherinomorphae</taxon>
        <taxon>Cyprinodontiformes</taxon>
        <taxon>Goodeidae</taxon>
        <taxon>Crenichthys</taxon>
    </lineage>
</organism>
<evidence type="ECO:0000259" key="7">
    <source>
        <dbReference type="PROSITE" id="PS50119"/>
    </source>
</evidence>
<dbReference type="GO" id="GO:0008270">
    <property type="term" value="F:zinc ion binding"/>
    <property type="evidence" value="ECO:0007669"/>
    <property type="project" value="UniProtKB-KW"/>
</dbReference>
<dbReference type="AlphaFoldDB" id="A0AAV9R0Z1"/>
<dbReference type="Gene3D" id="2.60.120.920">
    <property type="match status" value="1"/>
</dbReference>
<dbReference type="Gene3D" id="3.30.160.60">
    <property type="entry name" value="Classic Zinc Finger"/>
    <property type="match status" value="1"/>
</dbReference>
<dbReference type="InterPro" id="IPR006574">
    <property type="entry name" value="PRY"/>
</dbReference>
<keyword evidence="5" id="KW-0175">Coiled coil</keyword>
<dbReference type="InterPro" id="IPR003877">
    <property type="entry name" value="SPRY_dom"/>
</dbReference>
<evidence type="ECO:0000313" key="9">
    <source>
        <dbReference type="EMBL" id="KAK5602697.1"/>
    </source>
</evidence>
<feature type="coiled-coil region" evidence="5">
    <location>
        <begin position="197"/>
        <end position="231"/>
    </location>
</feature>
<keyword evidence="2 4" id="KW-0863">Zinc-finger</keyword>
<feature type="domain" description="B30.2/SPRY" evidence="8">
    <location>
        <begin position="273"/>
        <end position="461"/>
    </location>
</feature>
<evidence type="ECO:0000259" key="8">
    <source>
        <dbReference type="PROSITE" id="PS50188"/>
    </source>
</evidence>
<feature type="domain" description="B box-type" evidence="7">
    <location>
        <begin position="83"/>
        <end position="124"/>
    </location>
</feature>
<dbReference type="InterPro" id="IPR001870">
    <property type="entry name" value="B30.2/SPRY"/>
</dbReference>
<evidence type="ECO:0000256" key="1">
    <source>
        <dbReference type="ARBA" id="ARBA00022723"/>
    </source>
</evidence>
<dbReference type="InterPro" id="IPR050143">
    <property type="entry name" value="TRIM/RBCC"/>
</dbReference>
<dbReference type="EMBL" id="JAHHUM010002605">
    <property type="protein sequence ID" value="KAK5602697.1"/>
    <property type="molecule type" value="Genomic_DNA"/>
</dbReference>
<name>A0AAV9R0Z1_9TELE</name>
<dbReference type="InterPro" id="IPR001841">
    <property type="entry name" value="Znf_RING"/>
</dbReference>
<dbReference type="PROSITE" id="PS50119">
    <property type="entry name" value="ZF_BBOX"/>
    <property type="match status" value="1"/>
</dbReference>
<dbReference type="PROSITE" id="PS50188">
    <property type="entry name" value="B302_SPRY"/>
    <property type="match status" value="1"/>
</dbReference>
<dbReference type="Gene3D" id="3.30.40.10">
    <property type="entry name" value="Zinc/RING finger domain, C3HC4 (zinc finger)"/>
    <property type="match status" value="1"/>
</dbReference>
<proteinExistence type="predicted"/>
<keyword evidence="3" id="KW-0862">Zinc</keyword>
<dbReference type="InterPro" id="IPR013083">
    <property type="entry name" value="Znf_RING/FYVE/PHD"/>
</dbReference>
<dbReference type="InterPro" id="IPR017907">
    <property type="entry name" value="Znf_RING_CS"/>
</dbReference>
<evidence type="ECO:0000256" key="4">
    <source>
        <dbReference type="PROSITE-ProRule" id="PRU00024"/>
    </source>
</evidence>
<evidence type="ECO:0000256" key="2">
    <source>
        <dbReference type="ARBA" id="ARBA00022771"/>
    </source>
</evidence>
<reference evidence="9 10" key="1">
    <citation type="submission" date="2021-06" db="EMBL/GenBank/DDBJ databases">
        <authorList>
            <person name="Palmer J.M."/>
        </authorList>
    </citation>
    <scope>NUCLEOTIDE SEQUENCE [LARGE SCALE GENOMIC DNA]</scope>
    <source>
        <strain evidence="9 10">MEX-2019</strain>
        <tissue evidence="9">Muscle</tissue>
    </source>
</reference>
<dbReference type="PRINTS" id="PR01407">
    <property type="entry name" value="BUTYPHLNCDUF"/>
</dbReference>
<dbReference type="CDD" id="cd12893">
    <property type="entry name" value="SPRY_PRY_TRIM35"/>
    <property type="match status" value="1"/>
</dbReference>
<dbReference type="SMART" id="SM00336">
    <property type="entry name" value="BBOX"/>
    <property type="match status" value="1"/>
</dbReference>
<evidence type="ECO:0000313" key="10">
    <source>
        <dbReference type="Proteomes" id="UP001311232"/>
    </source>
</evidence>
<dbReference type="InterPro" id="IPR043136">
    <property type="entry name" value="B30.2/SPRY_sf"/>
</dbReference>
<dbReference type="SUPFAM" id="SSF57845">
    <property type="entry name" value="B-box zinc-binding domain"/>
    <property type="match status" value="1"/>
</dbReference>
<dbReference type="SMART" id="SM00449">
    <property type="entry name" value="SPRY"/>
    <property type="match status" value="1"/>
</dbReference>
<dbReference type="PROSITE" id="PS00518">
    <property type="entry name" value="ZF_RING_1"/>
    <property type="match status" value="1"/>
</dbReference>
<dbReference type="SUPFAM" id="SSF49899">
    <property type="entry name" value="Concanavalin A-like lectins/glucanases"/>
    <property type="match status" value="1"/>
</dbReference>
<dbReference type="PANTHER" id="PTHR24103">
    <property type="entry name" value="E3 UBIQUITIN-PROTEIN LIGASE TRIM"/>
    <property type="match status" value="1"/>
</dbReference>
<dbReference type="Pfam" id="PF00643">
    <property type="entry name" value="zf-B_box"/>
    <property type="match status" value="1"/>
</dbReference>
<evidence type="ECO:0008006" key="11">
    <source>
        <dbReference type="Google" id="ProtNLM"/>
    </source>
</evidence>
<protein>
    <recommendedName>
        <fullName evidence="11">Zinc-binding protein A33-like</fullName>
    </recommendedName>
</protein>
<accession>A0AAV9R0Z1</accession>
<dbReference type="SUPFAM" id="SSF57850">
    <property type="entry name" value="RING/U-box"/>
    <property type="match status" value="1"/>
</dbReference>
<evidence type="ECO:0000256" key="5">
    <source>
        <dbReference type="SAM" id="Coils"/>
    </source>
</evidence>
<evidence type="ECO:0000259" key="6">
    <source>
        <dbReference type="PROSITE" id="PS50089"/>
    </source>
</evidence>
<feature type="domain" description="RING-type" evidence="6">
    <location>
        <begin position="11"/>
        <end position="51"/>
    </location>
</feature>
<sequence>MSSQSEKDLSCPICYDIFRDPVVLSCSHSFCKDCLQRWWSERRKDSCPLCKEISSFRSPPCNLALKNLCEAFTLERKKKPPKEPEDLCSIHAETLKLFCLDHQQPVCLICRDSKAHSNHRFRPISEAAQHHREDLLRMLKPLKKKLMHLKQVRGSCDETAEHIKIQVKYTERLIMKQFNRLHQLLEEEEDARITALREEEKRKFKGMRERTEALNRAIRVLSNTIRTTEEELRAADLSFLQNYKDTSTRVKYCPLLEDPQPASGALIDEAKNLGNLTYNIWTKMKKMVSYSPILLDPKTAHPELILSADLTCLQIGPRQKLPENPERFDQHHCVLGSEGFNSGTHGWDVEVRNDQNWGVGVVKESVQRKGEIQDGFWGICLFNGNFMAVSHPPQNKDLPVKKLKRIRVQLDCDGGMLSFFDLDTEKHIHTFIHMFTEKMFPFIGTNNKLPGTEVYRETTGGWWTQERKQLNTIIWRISHKVFNNTPVRNVRTSNLTVSTVCSSGEFLVPPAG</sequence>
<dbReference type="SMART" id="SM00184">
    <property type="entry name" value="RING"/>
    <property type="match status" value="1"/>
</dbReference>
<dbReference type="Pfam" id="PF00622">
    <property type="entry name" value="SPRY"/>
    <property type="match status" value="1"/>
</dbReference>
<evidence type="ECO:0000256" key="3">
    <source>
        <dbReference type="ARBA" id="ARBA00022833"/>
    </source>
</evidence>
<dbReference type="Proteomes" id="UP001311232">
    <property type="component" value="Unassembled WGS sequence"/>
</dbReference>
<dbReference type="Pfam" id="PF13765">
    <property type="entry name" value="PRY"/>
    <property type="match status" value="1"/>
</dbReference>
<dbReference type="Pfam" id="PF13445">
    <property type="entry name" value="zf-RING_UBOX"/>
    <property type="match status" value="1"/>
</dbReference>
<dbReference type="InterPro" id="IPR000315">
    <property type="entry name" value="Znf_B-box"/>
</dbReference>
<dbReference type="PROSITE" id="PS50089">
    <property type="entry name" value="ZF_RING_2"/>
    <property type="match status" value="1"/>
</dbReference>
<dbReference type="InterPro" id="IPR003879">
    <property type="entry name" value="Butyrophylin_SPRY"/>
</dbReference>
<keyword evidence="10" id="KW-1185">Reference proteome</keyword>
<dbReference type="InterPro" id="IPR027370">
    <property type="entry name" value="Znf-RING_euk"/>
</dbReference>
<comment type="caution">
    <text evidence="9">The sequence shown here is derived from an EMBL/GenBank/DDBJ whole genome shotgun (WGS) entry which is preliminary data.</text>
</comment>
<keyword evidence="1" id="KW-0479">Metal-binding</keyword>
<gene>
    <name evidence="9" type="ORF">CRENBAI_003676</name>
</gene>
<dbReference type="InterPro" id="IPR013320">
    <property type="entry name" value="ConA-like_dom_sf"/>
</dbReference>
<dbReference type="SMART" id="SM00589">
    <property type="entry name" value="PRY"/>
    <property type="match status" value="1"/>
</dbReference>